<reference evidence="10" key="4">
    <citation type="journal article" date="2018" name="Nat. Plants">
        <title>Whole-genome landscape of Medicago truncatula symbiotic genes.</title>
        <authorList>
            <person name="Pecrix Y."/>
            <person name="Staton S.E."/>
            <person name="Sallet E."/>
            <person name="Lelandais-Briere C."/>
            <person name="Moreau S."/>
            <person name="Carrere S."/>
            <person name="Blein T."/>
            <person name="Jardinaud M.F."/>
            <person name="Latrasse D."/>
            <person name="Zouine M."/>
            <person name="Zahm M."/>
            <person name="Kreplak J."/>
            <person name="Mayjonade B."/>
            <person name="Satge C."/>
            <person name="Perez M."/>
            <person name="Cauet S."/>
            <person name="Marande W."/>
            <person name="Chantry-Darmon C."/>
            <person name="Lopez-Roques C."/>
            <person name="Bouchez O."/>
            <person name="Berard A."/>
            <person name="Debelle F."/>
            <person name="Munos S."/>
            <person name="Bendahmane A."/>
            <person name="Berges H."/>
            <person name="Niebel A."/>
            <person name="Buitink J."/>
            <person name="Frugier F."/>
            <person name="Benhamed M."/>
            <person name="Crespi M."/>
            <person name="Gouzy J."/>
            <person name="Gamas P."/>
        </authorList>
    </citation>
    <scope>NUCLEOTIDE SEQUENCE [LARGE SCALE GENOMIC DNA]</scope>
    <source>
        <strain evidence="10">cv. Jemalong A17</strain>
    </source>
</reference>
<dbReference type="Pfam" id="PF01582">
    <property type="entry name" value="TIR"/>
    <property type="match status" value="1"/>
</dbReference>
<dbReference type="InterPro" id="IPR058192">
    <property type="entry name" value="WHD_ROQ1-like"/>
</dbReference>
<dbReference type="EnsemblPlants" id="KEH25090">
    <property type="protein sequence ID" value="KEH25090"/>
    <property type="gene ID" value="MTR_6g015580"/>
</dbReference>
<evidence type="ECO:0000256" key="1">
    <source>
        <dbReference type="ARBA" id="ARBA00022614"/>
    </source>
</evidence>
<dbReference type="Gene3D" id="3.80.10.10">
    <property type="entry name" value="Ribonuclease Inhibitor"/>
    <property type="match status" value="2"/>
</dbReference>
<sequence>MGKEKQSESSSSMPNLEPDPEAISEFVRIHDVFLSFRGEDTRSSFVSHLYAALQNAGIKVFRDDNELQRGDHISTSLLRAIEESKISLIVFSKNYANSRWCLDEVKKIMKCYRTIGQKVVPLFYHLEPSEVRHQTGEFGISFQNLLNKISIEKELVQSWREALRQAASIKGSVIDNRGNESEDIKDIVNSISQLLNKTDLFISNNPVGIEYRVQDVINRLDFQSKGVQLLGMWGMGGIGKTTITKAIYNKIGRNFDGRSFLANIREDGVKIAGQVCLQEQLLFDICKERTIKISNIELGKNILKDKLCHKRVLIVLDDVNTLDKPNTLCGSREWFGSGSVIIITTRDLDLISGRVDKIYKMTTMNENESIELFSWNAFKKASPTRDFIGFTKNVVEYCGGLPLALEVLGSYLFDKTKSKWVLVLEKLKRIPNDQVQKKLRISYDDLKDDDEQEIFLDIACFLIGMDRNDVILVLNDCGLHAEIGISVLVERSLVSVDDKNMLGMHGLLRDMGREIVREESPRRPEKRSRLCDQEDVIDVLSKQTGKQSVIGLSLKLPKANAKCFSTKAFEKMKSLRLLQLAEVKLDGDFEYVSRDLRLLSWNGLSHIPTNFYGENLVSIELENINVKRLWKNTVRMEKLKILNLSHSRCLTRSPDFSNMPNLEKLVLKDCPMLSRVSSSIGNLKKIVLINLEDCISLCELPRSIYKLKSLKTFILSGCSMIDKLEEDLEQMTSLTTLIANNTAITRVPLSVLRSKSIEFVSLHGYEGFSSIVFPLIILSWMSTGTNDLPFPFQITSSVLSSLVSLDVPSNRIHELSSFSNQLPRLKSLWVDCISEDQLSIDSTTILNALYARISMEFESAANTSQESNPTSILIQMGINCHVTNILKEILQVEVSWNLVEVNWNLLPGDSHPNWLTYSSEGSSVTFEVPEVEGRNLMSMMCIVYTSTPDAITSGPYRNFDTEIMTVYGFSNVLVKNYTKATIQLYNCQTFYLFKKEWQRVISSIEPGNKVEVVFVFKNDFIVKKTAIYLVYDAQNLNHIACSRDESEWSEESFSTEEEPTDDFNQNRKKKNRVE</sequence>
<reference evidence="7" key="5">
    <citation type="journal article" date="2018" name="Nat. Plants">
        <title>Whole-genome landscape of Medicago truncatula symbiotic genes.</title>
        <authorList>
            <person name="Pecrix Y."/>
            <person name="Gamas P."/>
            <person name="Carrere S."/>
        </authorList>
    </citation>
    <scope>NUCLEOTIDE SEQUENCE</scope>
    <source>
        <tissue evidence="7">Leaves</tissue>
    </source>
</reference>
<dbReference type="SMART" id="SM00255">
    <property type="entry name" value="TIR"/>
    <property type="match status" value="1"/>
</dbReference>
<dbReference type="GO" id="GO:0043531">
    <property type="term" value="F:ADP binding"/>
    <property type="evidence" value="ECO:0007669"/>
    <property type="project" value="InterPro"/>
</dbReference>
<name>A0A072UH13_MEDTR</name>
<dbReference type="InterPro" id="IPR027417">
    <property type="entry name" value="P-loop_NTPase"/>
</dbReference>
<protein>
    <submittedName>
        <fullName evidence="6">Disease resistance protein (TIR-NBS-LRR class)</fullName>
    </submittedName>
    <submittedName>
        <fullName evidence="7">Putative TIR domain, P-loop containing nucleoside triphosphate hydrolase</fullName>
    </submittedName>
</protein>
<dbReference type="InterPro" id="IPR042197">
    <property type="entry name" value="Apaf_helical"/>
</dbReference>
<dbReference type="OrthoDB" id="1901675at2759"/>
<accession>A0A072UH13</accession>
<evidence type="ECO:0000256" key="4">
    <source>
        <dbReference type="SAM" id="MobiDB-lite"/>
    </source>
</evidence>
<keyword evidence="9" id="KW-1185">Reference proteome</keyword>
<keyword evidence="2" id="KW-0677">Repeat</keyword>
<dbReference type="PANTHER" id="PTHR11017">
    <property type="entry name" value="LEUCINE-RICH REPEAT-CONTAINING PROTEIN"/>
    <property type="match status" value="1"/>
</dbReference>
<dbReference type="GO" id="GO:0006952">
    <property type="term" value="P:defense response"/>
    <property type="evidence" value="ECO:0007669"/>
    <property type="project" value="InterPro"/>
</dbReference>
<dbReference type="EMBL" id="PSQE01000006">
    <property type="protein sequence ID" value="RHN50214.1"/>
    <property type="molecule type" value="Genomic_DNA"/>
</dbReference>
<dbReference type="InterPro" id="IPR044974">
    <property type="entry name" value="Disease_R_plants"/>
</dbReference>
<keyword evidence="7" id="KW-0378">Hydrolase</keyword>
<dbReference type="SUPFAM" id="SSF52200">
    <property type="entry name" value="Toll/Interleukin receptor TIR domain"/>
    <property type="match status" value="1"/>
</dbReference>
<feature type="region of interest" description="Disordered" evidence="4">
    <location>
        <begin position="1050"/>
        <end position="1074"/>
    </location>
</feature>
<reference evidence="6 9" key="2">
    <citation type="journal article" date="2014" name="BMC Genomics">
        <title>An improved genome release (version Mt4.0) for the model legume Medicago truncatula.</title>
        <authorList>
            <person name="Tang H."/>
            <person name="Krishnakumar V."/>
            <person name="Bidwell S."/>
            <person name="Rosen B."/>
            <person name="Chan A."/>
            <person name="Zhou S."/>
            <person name="Gentzbittel L."/>
            <person name="Childs K.L."/>
            <person name="Yandell M."/>
            <person name="Gundlach H."/>
            <person name="Mayer K.F."/>
            <person name="Schwartz D.C."/>
            <person name="Town C.D."/>
        </authorList>
    </citation>
    <scope>GENOME REANNOTATION</scope>
    <source>
        <strain evidence="6">A17</strain>
        <strain evidence="8 9">cv. Jemalong A17</strain>
    </source>
</reference>
<evidence type="ECO:0000313" key="8">
    <source>
        <dbReference type="EnsemblPlants" id="KEH25090"/>
    </source>
</evidence>
<reference evidence="6 9" key="1">
    <citation type="journal article" date="2011" name="Nature">
        <title>The Medicago genome provides insight into the evolution of rhizobial symbioses.</title>
        <authorList>
            <person name="Young N.D."/>
            <person name="Debelle F."/>
            <person name="Oldroyd G.E."/>
            <person name="Geurts R."/>
            <person name="Cannon S.B."/>
            <person name="Udvardi M.K."/>
            <person name="Benedito V.A."/>
            <person name="Mayer K.F."/>
            <person name="Gouzy J."/>
            <person name="Schoof H."/>
            <person name="Van de Peer Y."/>
            <person name="Proost S."/>
            <person name="Cook D.R."/>
            <person name="Meyers B.C."/>
            <person name="Spannagl M."/>
            <person name="Cheung F."/>
            <person name="De Mita S."/>
            <person name="Krishnakumar V."/>
            <person name="Gundlach H."/>
            <person name="Zhou S."/>
            <person name="Mudge J."/>
            <person name="Bharti A.K."/>
            <person name="Murray J.D."/>
            <person name="Naoumkina M.A."/>
            <person name="Rosen B."/>
            <person name="Silverstein K.A."/>
            <person name="Tang H."/>
            <person name="Rombauts S."/>
            <person name="Zhao P.X."/>
            <person name="Zhou P."/>
            <person name="Barbe V."/>
            <person name="Bardou P."/>
            <person name="Bechner M."/>
            <person name="Bellec A."/>
            <person name="Berger A."/>
            <person name="Berges H."/>
            <person name="Bidwell S."/>
            <person name="Bisseling T."/>
            <person name="Choisne N."/>
            <person name="Couloux A."/>
            <person name="Denny R."/>
            <person name="Deshpande S."/>
            <person name="Dai X."/>
            <person name="Doyle J.J."/>
            <person name="Dudez A.M."/>
            <person name="Farmer A.D."/>
            <person name="Fouteau S."/>
            <person name="Franken C."/>
            <person name="Gibelin C."/>
            <person name="Gish J."/>
            <person name="Goldstein S."/>
            <person name="Gonzalez A.J."/>
            <person name="Green P.J."/>
            <person name="Hallab A."/>
            <person name="Hartog M."/>
            <person name="Hua A."/>
            <person name="Humphray S.J."/>
            <person name="Jeong D.H."/>
            <person name="Jing Y."/>
            <person name="Jocker A."/>
            <person name="Kenton S.M."/>
            <person name="Kim D.J."/>
            <person name="Klee K."/>
            <person name="Lai H."/>
            <person name="Lang C."/>
            <person name="Lin S."/>
            <person name="Macmil S.L."/>
            <person name="Magdelenat G."/>
            <person name="Matthews L."/>
            <person name="McCorrison J."/>
            <person name="Monaghan E.L."/>
            <person name="Mun J.H."/>
            <person name="Najar F.Z."/>
            <person name="Nicholson C."/>
            <person name="Noirot C."/>
            <person name="O'Bleness M."/>
            <person name="Paule C.R."/>
            <person name="Poulain J."/>
            <person name="Prion F."/>
            <person name="Qin B."/>
            <person name="Qu C."/>
            <person name="Retzel E.F."/>
            <person name="Riddle C."/>
            <person name="Sallet E."/>
            <person name="Samain S."/>
            <person name="Samson N."/>
            <person name="Sanders I."/>
            <person name="Saurat O."/>
            <person name="Scarpelli C."/>
            <person name="Schiex T."/>
            <person name="Segurens B."/>
            <person name="Severin A.J."/>
            <person name="Sherrier D.J."/>
            <person name="Shi R."/>
            <person name="Sims S."/>
            <person name="Singer S.R."/>
            <person name="Sinharoy S."/>
            <person name="Sterck L."/>
            <person name="Viollet A."/>
            <person name="Wang B.B."/>
            <person name="Wang K."/>
            <person name="Wang M."/>
            <person name="Wang X."/>
            <person name="Warfsmann J."/>
            <person name="Weissenbach J."/>
            <person name="White D.D."/>
            <person name="White J.D."/>
            <person name="Wiley G.B."/>
            <person name="Wincker P."/>
            <person name="Xing Y."/>
            <person name="Yang L."/>
            <person name="Yao Z."/>
            <person name="Ying F."/>
            <person name="Zhai J."/>
            <person name="Zhou L."/>
            <person name="Zuber A."/>
            <person name="Denarie J."/>
            <person name="Dixon R.A."/>
            <person name="May G.D."/>
            <person name="Schwartz D.C."/>
            <person name="Rogers J."/>
            <person name="Quetier F."/>
            <person name="Town C.D."/>
            <person name="Roe B.A."/>
        </authorList>
    </citation>
    <scope>NUCLEOTIDE SEQUENCE [LARGE SCALE GENOMIC DNA]</scope>
    <source>
        <strain evidence="6">A17</strain>
        <strain evidence="8 9">cv. Jemalong A17</strain>
    </source>
</reference>
<organism evidence="6 9">
    <name type="scientific">Medicago truncatula</name>
    <name type="common">Barrel medic</name>
    <name type="synonym">Medicago tribuloides</name>
    <dbReference type="NCBI Taxonomy" id="3880"/>
    <lineage>
        <taxon>Eukaryota</taxon>
        <taxon>Viridiplantae</taxon>
        <taxon>Streptophyta</taxon>
        <taxon>Embryophyta</taxon>
        <taxon>Tracheophyta</taxon>
        <taxon>Spermatophyta</taxon>
        <taxon>Magnoliopsida</taxon>
        <taxon>eudicotyledons</taxon>
        <taxon>Gunneridae</taxon>
        <taxon>Pentapetalae</taxon>
        <taxon>rosids</taxon>
        <taxon>fabids</taxon>
        <taxon>Fabales</taxon>
        <taxon>Fabaceae</taxon>
        <taxon>Papilionoideae</taxon>
        <taxon>50 kb inversion clade</taxon>
        <taxon>NPAAA clade</taxon>
        <taxon>Hologalegina</taxon>
        <taxon>IRL clade</taxon>
        <taxon>Trifolieae</taxon>
        <taxon>Medicago</taxon>
    </lineage>
</organism>
<dbReference type="EMBL" id="CM001222">
    <property type="protein sequence ID" value="KEH25090.1"/>
    <property type="molecule type" value="Genomic_DNA"/>
</dbReference>
<dbReference type="InterPro" id="IPR002182">
    <property type="entry name" value="NB-ARC"/>
</dbReference>
<dbReference type="InterPro" id="IPR000157">
    <property type="entry name" value="TIR_dom"/>
</dbReference>
<evidence type="ECO:0000313" key="9">
    <source>
        <dbReference type="Proteomes" id="UP000002051"/>
    </source>
</evidence>
<evidence type="ECO:0000313" key="10">
    <source>
        <dbReference type="Proteomes" id="UP000265566"/>
    </source>
</evidence>
<evidence type="ECO:0000256" key="2">
    <source>
        <dbReference type="ARBA" id="ARBA00022737"/>
    </source>
</evidence>
<dbReference type="Gene3D" id="3.40.50.10140">
    <property type="entry name" value="Toll/interleukin-1 receptor homology (TIR) domain"/>
    <property type="match status" value="1"/>
</dbReference>
<dbReference type="SUPFAM" id="SSF52540">
    <property type="entry name" value="P-loop containing nucleoside triphosphate hydrolases"/>
    <property type="match status" value="1"/>
</dbReference>
<dbReference type="AlphaFoldDB" id="A0A072UH13"/>
<dbReference type="GO" id="GO:0007165">
    <property type="term" value="P:signal transduction"/>
    <property type="evidence" value="ECO:0007669"/>
    <property type="project" value="InterPro"/>
</dbReference>
<dbReference type="SUPFAM" id="SSF52058">
    <property type="entry name" value="L domain-like"/>
    <property type="match status" value="1"/>
</dbReference>
<dbReference type="KEGG" id="mtr:25495378"/>
<dbReference type="Gene3D" id="1.10.8.430">
    <property type="entry name" value="Helical domain of apoptotic protease-activating factors"/>
    <property type="match status" value="1"/>
</dbReference>
<dbReference type="PROSITE" id="PS50104">
    <property type="entry name" value="TIR"/>
    <property type="match status" value="1"/>
</dbReference>
<proteinExistence type="predicted"/>
<reference evidence="8" key="3">
    <citation type="submission" date="2015-04" db="UniProtKB">
        <authorList>
            <consortium name="EnsemblPlants"/>
        </authorList>
    </citation>
    <scope>IDENTIFICATION</scope>
    <source>
        <strain evidence="8">cv. Jemalong A17</strain>
    </source>
</reference>
<evidence type="ECO:0000313" key="7">
    <source>
        <dbReference type="EMBL" id="RHN50214.1"/>
    </source>
</evidence>
<dbReference type="GO" id="GO:0016787">
    <property type="term" value="F:hydrolase activity"/>
    <property type="evidence" value="ECO:0007669"/>
    <property type="project" value="UniProtKB-KW"/>
</dbReference>
<feature type="compositionally biased region" description="Acidic residues" evidence="4">
    <location>
        <begin position="1050"/>
        <end position="1061"/>
    </location>
</feature>
<dbReference type="Pfam" id="PF00931">
    <property type="entry name" value="NB-ARC"/>
    <property type="match status" value="1"/>
</dbReference>
<dbReference type="Gene3D" id="3.40.50.300">
    <property type="entry name" value="P-loop containing nucleotide triphosphate hydrolases"/>
    <property type="match status" value="1"/>
</dbReference>
<dbReference type="FunFam" id="3.40.50.10140:FF:000007">
    <property type="entry name" value="Disease resistance protein (TIR-NBS-LRR class)"/>
    <property type="match status" value="1"/>
</dbReference>
<dbReference type="InterPro" id="IPR035897">
    <property type="entry name" value="Toll_tir_struct_dom_sf"/>
</dbReference>
<dbReference type="ExpressionAtlas" id="A0A072UH13">
    <property type="expression patterns" value="differential"/>
</dbReference>
<dbReference type="Pfam" id="PF23282">
    <property type="entry name" value="WHD_ROQ1"/>
    <property type="match status" value="1"/>
</dbReference>
<keyword evidence="1" id="KW-0433">Leucine-rich repeat</keyword>
<gene>
    <name evidence="8" type="primary">25495378</name>
    <name evidence="6" type="ordered locus">MTR_6g015580</name>
    <name evidence="7" type="ORF">MtrunA17_Chr6g0455031</name>
</gene>
<dbReference type="Proteomes" id="UP000002051">
    <property type="component" value="Chromosome 6"/>
</dbReference>
<dbReference type="PANTHER" id="PTHR11017:SF271">
    <property type="entry name" value="DISEASE RESISTANCE PROTEIN (TIR-NBS-LRR CLASS) FAMILY"/>
    <property type="match status" value="1"/>
</dbReference>
<dbReference type="Proteomes" id="UP000265566">
    <property type="component" value="Chromosome 6"/>
</dbReference>
<evidence type="ECO:0000259" key="5">
    <source>
        <dbReference type="PROSITE" id="PS50104"/>
    </source>
</evidence>
<dbReference type="PRINTS" id="PR00364">
    <property type="entry name" value="DISEASERSIST"/>
</dbReference>
<evidence type="ECO:0000256" key="3">
    <source>
        <dbReference type="ARBA" id="ARBA00023027"/>
    </source>
</evidence>
<feature type="domain" description="TIR" evidence="5">
    <location>
        <begin position="28"/>
        <end position="195"/>
    </location>
</feature>
<evidence type="ECO:0000313" key="6">
    <source>
        <dbReference type="EMBL" id="KEH25090.1"/>
    </source>
</evidence>
<keyword evidence="3" id="KW-0520">NAD</keyword>
<dbReference type="Gramene" id="rna34479">
    <property type="protein sequence ID" value="RHN50214.1"/>
    <property type="gene ID" value="gene34479"/>
</dbReference>
<dbReference type="InterPro" id="IPR032675">
    <property type="entry name" value="LRR_dom_sf"/>
</dbReference>